<reference evidence="8 9" key="1">
    <citation type="submission" date="2019-03" db="EMBL/GenBank/DDBJ databases">
        <title>Draft genome sequences of novel Actinobacteria.</title>
        <authorList>
            <person name="Sahin N."/>
            <person name="Ay H."/>
            <person name="Saygin H."/>
        </authorList>
    </citation>
    <scope>NUCLEOTIDE SEQUENCE [LARGE SCALE GENOMIC DNA]</scope>
    <source>
        <strain evidence="8 9">5K138</strain>
    </source>
</reference>
<accession>A0A4V2Z2L6</accession>
<evidence type="ECO:0000313" key="9">
    <source>
        <dbReference type="Proteomes" id="UP000294739"/>
    </source>
</evidence>
<name>A0A4V2Z2L6_9ACTN</name>
<dbReference type="PANTHER" id="PTHR43884:SF12">
    <property type="entry name" value="ISOVALERYL-COA DEHYDROGENASE, MITOCHONDRIAL-RELATED"/>
    <property type="match status" value="1"/>
</dbReference>
<keyword evidence="5" id="KW-0560">Oxidoreductase</keyword>
<dbReference type="CDD" id="cd00567">
    <property type="entry name" value="ACAD"/>
    <property type="match status" value="1"/>
</dbReference>
<dbReference type="InterPro" id="IPR046373">
    <property type="entry name" value="Acyl-CoA_Oxase/DH_mid-dom_sf"/>
</dbReference>
<sequence length="396" mass="42509">MTETTAARGRVVLPAQPRLEDIERFIETTVRDAGIATDRTGDFDRELLDTAVRRFGLARMFFDDDLALDLTAMPLAHEITERLAAVCTPLAMEVGVLRLVAYLLARFAPASVRDRWLAATLTGDAFGSFALTEPDAGTDLRAMTTVAQRDGDTYVLTGEKCWVGFAPVASYAIVLCKNGSTDRDAPTLALVVDMDSDGASSAWSPGMSGFRGLANGTLTFRDVAVPAASALKVEGFAGMMEGLNLARIDAAGYACGLLRGALEVSVPRAATRRAFGRRIGDLPSIQIKLARMRAAYAAARELTLRAAESYMATPGGDQDLISIAKMTASDAARYHTDQAMQIFGAAGTVLHEPVERLHRDAKATQIFDGTSEIHETMVGRRMIAAYAENPNRPVLA</sequence>
<dbReference type="InterPro" id="IPR009100">
    <property type="entry name" value="AcylCoA_DH/oxidase_NM_dom_sf"/>
</dbReference>
<comment type="caution">
    <text evidence="8">The sequence shown here is derived from an EMBL/GenBank/DDBJ whole genome shotgun (WGS) entry which is preliminary data.</text>
</comment>
<dbReference type="Gene3D" id="1.10.540.10">
    <property type="entry name" value="Acyl-CoA dehydrogenase/oxidase, N-terminal domain"/>
    <property type="match status" value="1"/>
</dbReference>
<comment type="cofactor">
    <cofactor evidence="1 5">
        <name>FAD</name>
        <dbReference type="ChEBI" id="CHEBI:57692"/>
    </cofactor>
</comment>
<dbReference type="Gene3D" id="2.40.110.10">
    <property type="entry name" value="Butyryl-CoA Dehydrogenase, subunit A, domain 2"/>
    <property type="match status" value="1"/>
</dbReference>
<dbReference type="GO" id="GO:0003995">
    <property type="term" value="F:acyl-CoA dehydrogenase activity"/>
    <property type="evidence" value="ECO:0007669"/>
    <property type="project" value="InterPro"/>
</dbReference>
<evidence type="ECO:0000313" key="8">
    <source>
        <dbReference type="EMBL" id="TDE08368.1"/>
    </source>
</evidence>
<dbReference type="Pfam" id="PF00441">
    <property type="entry name" value="Acyl-CoA_dh_1"/>
    <property type="match status" value="1"/>
</dbReference>
<evidence type="ECO:0000256" key="4">
    <source>
        <dbReference type="ARBA" id="ARBA00022827"/>
    </source>
</evidence>
<dbReference type="InterPro" id="IPR036250">
    <property type="entry name" value="AcylCo_DH-like_C"/>
</dbReference>
<keyword evidence="4 5" id="KW-0274">FAD</keyword>
<proteinExistence type="inferred from homology"/>
<keyword evidence="9" id="KW-1185">Reference proteome</keyword>
<dbReference type="RefSeq" id="WP_131896959.1">
    <property type="nucleotide sequence ID" value="NZ_SMKZ01000025.1"/>
</dbReference>
<dbReference type="InParanoid" id="A0A4V2Z2L6"/>
<dbReference type="Proteomes" id="UP000294739">
    <property type="component" value="Unassembled WGS sequence"/>
</dbReference>
<evidence type="ECO:0000259" key="6">
    <source>
        <dbReference type="Pfam" id="PF00441"/>
    </source>
</evidence>
<dbReference type="SUPFAM" id="SSF47203">
    <property type="entry name" value="Acyl-CoA dehydrogenase C-terminal domain-like"/>
    <property type="match status" value="1"/>
</dbReference>
<feature type="domain" description="Acyl-CoA dehydrogenase/oxidase C-terminal" evidence="6">
    <location>
        <begin position="234"/>
        <end position="382"/>
    </location>
</feature>
<evidence type="ECO:0000259" key="7">
    <source>
        <dbReference type="Pfam" id="PF02770"/>
    </source>
</evidence>
<evidence type="ECO:0000256" key="2">
    <source>
        <dbReference type="ARBA" id="ARBA00009347"/>
    </source>
</evidence>
<evidence type="ECO:0000256" key="1">
    <source>
        <dbReference type="ARBA" id="ARBA00001974"/>
    </source>
</evidence>
<dbReference type="EMBL" id="SMKZ01000025">
    <property type="protein sequence ID" value="TDE08368.1"/>
    <property type="molecule type" value="Genomic_DNA"/>
</dbReference>
<evidence type="ECO:0000256" key="5">
    <source>
        <dbReference type="RuleBase" id="RU362125"/>
    </source>
</evidence>
<evidence type="ECO:0000256" key="3">
    <source>
        <dbReference type="ARBA" id="ARBA00022630"/>
    </source>
</evidence>
<dbReference type="InterPro" id="IPR006091">
    <property type="entry name" value="Acyl-CoA_Oxase/DH_mid-dom"/>
</dbReference>
<dbReference type="PROSITE" id="PS00072">
    <property type="entry name" value="ACYL_COA_DH_1"/>
    <property type="match status" value="1"/>
</dbReference>
<dbReference type="InterPro" id="IPR037069">
    <property type="entry name" value="AcylCoA_DH/ox_N_sf"/>
</dbReference>
<dbReference type="AlphaFoldDB" id="A0A4V2Z2L6"/>
<comment type="similarity">
    <text evidence="2 5">Belongs to the acyl-CoA dehydrogenase family.</text>
</comment>
<organism evidence="8 9">
    <name type="scientific">Jiangella asiatica</name>
    <dbReference type="NCBI Taxonomy" id="2530372"/>
    <lineage>
        <taxon>Bacteria</taxon>
        <taxon>Bacillati</taxon>
        <taxon>Actinomycetota</taxon>
        <taxon>Actinomycetes</taxon>
        <taxon>Jiangellales</taxon>
        <taxon>Jiangellaceae</taxon>
        <taxon>Jiangella</taxon>
    </lineage>
</organism>
<keyword evidence="3 5" id="KW-0285">Flavoprotein</keyword>
<dbReference type="PANTHER" id="PTHR43884">
    <property type="entry name" value="ACYL-COA DEHYDROGENASE"/>
    <property type="match status" value="1"/>
</dbReference>
<dbReference type="Gene3D" id="1.20.140.10">
    <property type="entry name" value="Butyryl-CoA Dehydrogenase, subunit A, domain 3"/>
    <property type="match status" value="1"/>
</dbReference>
<dbReference type="OrthoDB" id="2769798at2"/>
<dbReference type="InterPro" id="IPR009075">
    <property type="entry name" value="AcylCo_DH/oxidase_C"/>
</dbReference>
<feature type="domain" description="Acyl-CoA oxidase/dehydrogenase middle" evidence="7">
    <location>
        <begin position="128"/>
        <end position="223"/>
    </location>
</feature>
<dbReference type="SUPFAM" id="SSF56645">
    <property type="entry name" value="Acyl-CoA dehydrogenase NM domain-like"/>
    <property type="match status" value="1"/>
</dbReference>
<protein>
    <submittedName>
        <fullName evidence="8">Acyl-CoA dehydrogenase</fullName>
    </submittedName>
</protein>
<dbReference type="GO" id="GO:0050660">
    <property type="term" value="F:flavin adenine dinucleotide binding"/>
    <property type="evidence" value="ECO:0007669"/>
    <property type="project" value="InterPro"/>
</dbReference>
<gene>
    <name evidence="8" type="ORF">E1269_17855</name>
</gene>
<dbReference type="Pfam" id="PF02770">
    <property type="entry name" value="Acyl-CoA_dh_M"/>
    <property type="match status" value="1"/>
</dbReference>
<dbReference type="InterPro" id="IPR006089">
    <property type="entry name" value="Acyl-CoA_DH_CS"/>
</dbReference>